<protein>
    <recommendedName>
        <fullName evidence="1">DUF6455 domain-containing protein</fullName>
    </recommendedName>
</protein>
<reference evidence="2 3" key="1">
    <citation type="submission" date="2018-04" db="EMBL/GenBank/DDBJ databases">
        <title>Genomic Encyclopedia of Archaeal and Bacterial Type Strains, Phase II (KMG-II): from individual species to whole genera.</title>
        <authorList>
            <person name="Goeker M."/>
        </authorList>
    </citation>
    <scope>NUCLEOTIDE SEQUENCE [LARGE SCALE GENOMIC DNA]</scope>
    <source>
        <strain evidence="2 3">DSM 18064</strain>
    </source>
</reference>
<accession>A0A2T5BT50</accession>
<dbReference type="RefSeq" id="WP_107891760.1">
    <property type="nucleotide sequence ID" value="NZ_NHSI01000046.1"/>
</dbReference>
<comment type="caution">
    <text evidence="2">The sequence shown here is derived from an EMBL/GenBank/DDBJ whole genome shotgun (WGS) entry which is preliminary data.</text>
</comment>
<keyword evidence="3" id="KW-1185">Reference proteome</keyword>
<evidence type="ECO:0000259" key="1">
    <source>
        <dbReference type="Pfam" id="PF20056"/>
    </source>
</evidence>
<dbReference type="AlphaFoldDB" id="A0A2T5BT50"/>
<feature type="domain" description="DUF6455" evidence="1">
    <location>
        <begin position="1"/>
        <end position="83"/>
    </location>
</feature>
<proteinExistence type="predicted"/>
<organism evidence="2 3">
    <name type="scientific">Rhodovulum imhoffii</name>
    <dbReference type="NCBI Taxonomy" id="365340"/>
    <lineage>
        <taxon>Bacteria</taxon>
        <taxon>Pseudomonadati</taxon>
        <taxon>Pseudomonadota</taxon>
        <taxon>Alphaproteobacteria</taxon>
        <taxon>Rhodobacterales</taxon>
        <taxon>Paracoccaceae</taxon>
        <taxon>Rhodovulum</taxon>
    </lineage>
</organism>
<dbReference type="InterPro" id="IPR045601">
    <property type="entry name" value="DUF6455"/>
</dbReference>
<sequence>MEHTGKFTRHYWLTLGMARTIGVNLPEAMRVGDLLRDDFALMVAECCQCKLSSQCVAWMASQGAGAEDLPAWCILRPRLAPLREPA</sequence>
<dbReference type="EMBL" id="QAAA01000006">
    <property type="protein sequence ID" value="PTN02534.1"/>
    <property type="molecule type" value="Genomic_DNA"/>
</dbReference>
<dbReference type="Proteomes" id="UP000243859">
    <property type="component" value="Unassembled WGS sequence"/>
</dbReference>
<name>A0A2T5BT50_9RHOB</name>
<gene>
    <name evidence="2" type="ORF">C8N32_106107</name>
</gene>
<dbReference type="Pfam" id="PF20056">
    <property type="entry name" value="DUF6455"/>
    <property type="match status" value="1"/>
</dbReference>
<dbReference type="OrthoDB" id="7689275at2"/>
<evidence type="ECO:0000313" key="2">
    <source>
        <dbReference type="EMBL" id="PTN02534.1"/>
    </source>
</evidence>
<evidence type="ECO:0000313" key="3">
    <source>
        <dbReference type="Proteomes" id="UP000243859"/>
    </source>
</evidence>